<evidence type="ECO:0000259" key="12">
    <source>
        <dbReference type="PROSITE" id="PS50109"/>
    </source>
</evidence>
<organism evidence="13 14">
    <name type="scientific">Ruminococcus albus</name>
    <dbReference type="NCBI Taxonomy" id="1264"/>
    <lineage>
        <taxon>Bacteria</taxon>
        <taxon>Bacillati</taxon>
        <taxon>Bacillota</taxon>
        <taxon>Clostridia</taxon>
        <taxon>Eubacteriales</taxon>
        <taxon>Oscillospiraceae</taxon>
        <taxon>Ruminococcus</taxon>
    </lineage>
</organism>
<name>A0A1H7LQ97_RUMAL</name>
<keyword evidence="7" id="KW-0418">Kinase</keyword>
<evidence type="ECO:0000256" key="1">
    <source>
        <dbReference type="ARBA" id="ARBA00000085"/>
    </source>
</evidence>
<evidence type="ECO:0000256" key="9">
    <source>
        <dbReference type="ARBA" id="ARBA00023012"/>
    </source>
</evidence>
<dbReference type="Pfam" id="PF02518">
    <property type="entry name" value="HATPase_c"/>
    <property type="match status" value="1"/>
</dbReference>
<dbReference type="AlphaFoldDB" id="A0A1H7LQ97"/>
<evidence type="ECO:0000256" key="8">
    <source>
        <dbReference type="ARBA" id="ARBA00022989"/>
    </source>
</evidence>
<keyword evidence="10 11" id="KW-0472">Membrane</keyword>
<keyword evidence="5" id="KW-0808">Transferase</keyword>
<feature type="transmembrane region" description="Helical" evidence="11">
    <location>
        <begin position="12"/>
        <end position="33"/>
    </location>
</feature>
<comment type="catalytic activity">
    <reaction evidence="1">
        <text>ATP + protein L-histidine = ADP + protein N-phospho-L-histidine.</text>
        <dbReference type="EC" id="2.7.13.3"/>
    </reaction>
</comment>
<accession>A0A1H7LQ97</accession>
<proteinExistence type="predicted"/>
<evidence type="ECO:0000256" key="3">
    <source>
        <dbReference type="ARBA" id="ARBA00012438"/>
    </source>
</evidence>
<protein>
    <recommendedName>
        <fullName evidence="3">histidine kinase</fullName>
        <ecNumber evidence="3">2.7.13.3</ecNumber>
    </recommendedName>
</protein>
<comment type="subcellular location">
    <subcellularLocation>
        <location evidence="2">Cell membrane</location>
        <topology evidence="2">Multi-pass membrane protein</topology>
    </subcellularLocation>
</comment>
<dbReference type="SUPFAM" id="SSF55874">
    <property type="entry name" value="ATPase domain of HSP90 chaperone/DNA topoisomerase II/histidine kinase"/>
    <property type="match status" value="1"/>
</dbReference>
<evidence type="ECO:0000313" key="14">
    <source>
        <dbReference type="Proteomes" id="UP000186015"/>
    </source>
</evidence>
<dbReference type="EC" id="2.7.13.3" evidence="3"/>
<dbReference type="GO" id="GO:0004721">
    <property type="term" value="F:phosphoprotein phosphatase activity"/>
    <property type="evidence" value="ECO:0007669"/>
    <property type="project" value="TreeGrafter"/>
</dbReference>
<dbReference type="InterPro" id="IPR005467">
    <property type="entry name" value="His_kinase_dom"/>
</dbReference>
<dbReference type="PANTHER" id="PTHR45453:SF2">
    <property type="entry name" value="HISTIDINE KINASE"/>
    <property type="match status" value="1"/>
</dbReference>
<evidence type="ECO:0000256" key="7">
    <source>
        <dbReference type="ARBA" id="ARBA00022777"/>
    </source>
</evidence>
<evidence type="ECO:0000256" key="11">
    <source>
        <dbReference type="SAM" id="Phobius"/>
    </source>
</evidence>
<dbReference type="SMART" id="SM00387">
    <property type="entry name" value="HATPase_c"/>
    <property type="match status" value="1"/>
</dbReference>
<gene>
    <name evidence="13" type="ORF">SAMN05216469_109114</name>
</gene>
<dbReference type="InterPro" id="IPR050351">
    <property type="entry name" value="BphY/WalK/GraS-like"/>
</dbReference>
<dbReference type="InterPro" id="IPR036890">
    <property type="entry name" value="HATPase_C_sf"/>
</dbReference>
<dbReference type="RefSeq" id="WP_074833842.1">
    <property type="nucleotide sequence ID" value="NZ_FOAT01000009.1"/>
</dbReference>
<evidence type="ECO:0000256" key="2">
    <source>
        <dbReference type="ARBA" id="ARBA00004651"/>
    </source>
</evidence>
<keyword evidence="9" id="KW-0902">Two-component regulatory system</keyword>
<dbReference type="EMBL" id="FOAT01000009">
    <property type="protein sequence ID" value="SEL01080.1"/>
    <property type="molecule type" value="Genomic_DNA"/>
</dbReference>
<dbReference type="GO" id="GO:0000155">
    <property type="term" value="F:phosphorelay sensor kinase activity"/>
    <property type="evidence" value="ECO:0007669"/>
    <property type="project" value="TreeGrafter"/>
</dbReference>
<dbReference type="Gene3D" id="3.30.565.10">
    <property type="entry name" value="Histidine kinase-like ATPase, C-terminal domain"/>
    <property type="match status" value="1"/>
</dbReference>
<feature type="transmembrane region" description="Helical" evidence="11">
    <location>
        <begin position="39"/>
        <end position="58"/>
    </location>
</feature>
<evidence type="ECO:0000256" key="6">
    <source>
        <dbReference type="ARBA" id="ARBA00022692"/>
    </source>
</evidence>
<dbReference type="PANTHER" id="PTHR45453">
    <property type="entry name" value="PHOSPHATE REGULON SENSOR PROTEIN PHOR"/>
    <property type="match status" value="1"/>
</dbReference>
<dbReference type="InterPro" id="IPR003594">
    <property type="entry name" value="HATPase_dom"/>
</dbReference>
<dbReference type="GO" id="GO:0005886">
    <property type="term" value="C:plasma membrane"/>
    <property type="evidence" value="ECO:0007669"/>
    <property type="project" value="UniProtKB-SubCell"/>
</dbReference>
<dbReference type="OrthoDB" id="9780487at2"/>
<sequence length="331" mass="38525">MSITEYLKDRLSVYMIYLVTLATALIFMQAFHIRTQCIIIVYVILLLGGGIAECWVFFRKKSFYDKLNYCLDNLDKKYLLAEMTEAPDFFDGRFLYEVLRQSDKAMCEHIAEYRRENLEFREYIEMWVHEVKLPVASLQLMCHNDGSTRYSEQLKRIDDYIENVLYYARSRNAEKDYIIKAVPLKRVFSEIAIKNRSELLERNISLSAEGLDTEVMTDSKWLAFIFGQLMGNSIKYEADEIKVYAEDFDDKTVLHFRDNGIGISEADLPYIFEKSFTGENGRTHTKSTGMGLYIVKMLCTKLGHSVQADSVQGEYTDITIVFGKDKLHNIQ</sequence>
<dbReference type="Proteomes" id="UP000186015">
    <property type="component" value="Unassembled WGS sequence"/>
</dbReference>
<keyword evidence="8 11" id="KW-1133">Transmembrane helix</keyword>
<evidence type="ECO:0000256" key="4">
    <source>
        <dbReference type="ARBA" id="ARBA00022475"/>
    </source>
</evidence>
<feature type="domain" description="Histidine kinase" evidence="12">
    <location>
        <begin position="126"/>
        <end position="326"/>
    </location>
</feature>
<reference evidence="13 14" key="1">
    <citation type="submission" date="2016-10" db="EMBL/GenBank/DDBJ databases">
        <authorList>
            <person name="de Groot N.N."/>
        </authorList>
    </citation>
    <scope>NUCLEOTIDE SEQUENCE [LARGE SCALE GENOMIC DNA]</scope>
    <source>
        <strain evidence="13 14">KH2T6</strain>
    </source>
</reference>
<evidence type="ECO:0000256" key="5">
    <source>
        <dbReference type="ARBA" id="ARBA00022679"/>
    </source>
</evidence>
<dbReference type="GO" id="GO:0016036">
    <property type="term" value="P:cellular response to phosphate starvation"/>
    <property type="evidence" value="ECO:0007669"/>
    <property type="project" value="TreeGrafter"/>
</dbReference>
<keyword evidence="6 11" id="KW-0812">Transmembrane</keyword>
<evidence type="ECO:0000256" key="10">
    <source>
        <dbReference type="ARBA" id="ARBA00023136"/>
    </source>
</evidence>
<dbReference type="PROSITE" id="PS50109">
    <property type="entry name" value="HIS_KIN"/>
    <property type="match status" value="1"/>
</dbReference>
<keyword evidence="4" id="KW-1003">Cell membrane</keyword>
<evidence type="ECO:0000313" key="13">
    <source>
        <dbReference type="EMBL" id="SEL01080.1"/>
    </source>
</evidence>